<dbReference type="PANTHER" id="PTHR46708:SF2">
    <property type="entry name" value="FIBRONECTIN TYPE-III DOMAIN-CONTAINING PROTEIN"/>
    <property type="match status" value="1"/>
</dbReference>
<accession>A0A3Q4HYD8</accession>
<keyword evidence="6" id="KW-1185">Reference proteome</keyword>
<dbReference type="SUPFAM" id="SSF49265">
    <property type="entry name" value="Fibronectin type III"/>
    <property type="match status" value="3"/>
</dbReference>
<keyword evidence="3" id="KW-0732">Signal</keyword>
<feature type="domain" description="Fibronectin type-III" evidence="4">
    <location>
        <begin position="312"/>
        <end position="408"/>
    </location>
</feature>
<evidence type="ECO:0000313" key="6">
    <source>
        <dbReference type="Proteomes" id="UP000261580"/>
    </source>
</evidence>
<dbReference type="AlphaFoldDB" id="A0A3Q4HYD8"/>
<dbReference type="PROSITE" id="PS50853">
    <property type="entry name" value="FN3"/>
    <property type="match status" value="2"/>
</dbReference>
<sequence length="728" mass="81807">MINVRKSFFSLFGLYLTFSNTECCFDDGCYLPKPNITLKAINDKQTLVVSWLVKHSSFVGDIYEIELSRTEQLTVIYTKNVSVSPGVSAEYTWTWISDLPLECVDHSVRMRYYNQSDQSPWSNWITNSGFKANDEIHIFPSSRVLRQGSSAMFCCIPPTGVNVKRMTFRNKEYRLLSIGGGVKAITVNNLTIPKGIIKHLLLTCDDATGNSVHVSNYISFPPQKPRNVGCVTFDMVSVSCTWDSPRKRLLHDRNVQIYTLHIENSDKSPFTCEQSSCTFPAVPHLQNYNISVWVKDKLGEEMERYSFNISDRVFPVVKSLSVNRGVTEATVSWSMQESLTHVNLICQVATVPLGTVELRCNNIMSSFCDTKLEHLVPNTKYNVRVRCTVNGRLWGEWAEETFITDPLVSLDLWRRIQPLSNSRTRQVTLMWKPCIAGTAATINIQEYTVQWSQEGQTESKNSSVGQAVVSIGPGKCDFTVQAVLPSGTSIPANITIPPAEHKENLPVQKRLDSTSEGGFNLAWDDQSTATCGYVVEWCMLGNAVPCTPQWKVPEGNNALLLHASKFRAGHRYTFYIYGCTDNGYRLLEIQTGYSQEFNSVQRPSLVEPVQSTSSSVTLEWHYNEDDPAQPAFIMGYLVTVQEVGSVWLPDRSNVSVADPHVKFVTIESLKENTEYTCSVSALTKEGPGLPANITFRTKINYSSLIIKVLTPIFLLMGFTVLLWSQVKM</sequence>
<evidence type="ECO:0000259" key="4">
    <source>
        <dbReference type="PROSITE" id="PS50853"/>
    </source>
</evidence>
<dbReference type="Gene3D" id="2.60.40.10">
    <property type="entry name" value="Immunoglobulins"/>
    <property type="match status" value="7"/>
</dbReference>
<proteinExistence type="predicted"/>
<dbReference type="Pfam" id="PF17971">
    <property type="entry name" value="LIFR_D2"/>
    <property type="match status" value="1"/>
</dbReference>
<dbReference type="RefSeq" id="XP_035763219.1">
    <property type="nucleotide sequence ID" value="XM_035907326.1"/>
</dbReference>
<reference evidence="5" key="2">
    <citation type="submission" date="2025-09" db="UniProtKB">
        <authorList>
            <consortium name="Ensembl"/>
        </authorList>
    </citation>
    <scope>IDENTIFICATION</scope>
</reference>
<dbReference type="CDD" id="cd00063">
    <property type="entry name" value="FN3"/>
    <property type="match status" value="2"/>
</dbReference>
<feature type="chain" id="PRO_5018575193" evidence="3">
    <location>
        <begin position="24"/>
        <end position="728"/>
    </location>
</feature>
<dbReference type="SMART" id="SM00060">
    <property type="entry name" value="FN3"/>
    <property type="match status" value="5"/>
</dbReference>
<dbReference type="OMA" id="FNIYGCT"/>
<dbReference type="STRING" id="32507.ENSNBRP00000027276"/>
<dbReference type="PANTHER" id="PTHR46708">
    <property type="entry name" value="TENASCIN"/>
    <property type="match status" value="1"/>
</dbReference>
<dbReference type="InterPro" id="IPR036116">
    <property type="entry name" value="FN3_sf"/>
</dbReference>
<feature type="transmembrane region" description="Helical" evidence="2">
    <location>
        <begin position="704"/>
        <end position="723"/>
    </location>
</feature>
<dbReference type="GeneID" id="102798530"/>
<evidence type="ECO:0000256" key="2">
    <source>
        <dbReference type="SAM" id="Phobius"/>
    </source>
</evidence>
<dbReference type="Pfam" id="PF25552">
    <property type="entry name" value="LIFR_D4"/>
    <property type="match status" value="1"/>
</dbReference>
<dbReference type="Proteomes" id="UP000261580">
    <property type="component" value="Unassembled WGS sequence"/>
</dbReference>
<keyword evidence="2" id="KW-1133">Transmembrane helix</keyword>
<dbReference type="InterPro" id="IPR040817">
    <property type="entry name" value="LIFR_D2"/>
</dbReference>
<keyword evidence="2" id="KW-0812">Transmembrane</keyword>
<dbReference type="CTD" id="9180"/>
<evidence type="ECO:0000313" key="5">
    <source>
        <dbReference type="Ensembl" id="ENSNBRP00000027276.1"/>
    </source>
</evidence>
<keyword evidence="2" id="KW-0472">Membrane</keyword>
<dbReference type="InterPro" id="IPR003961">
    <property type="entry name" value="FN3_dom"/>
</dbReference>
<dbReference type="Ensembl" id="ENSNBRT00000027992.1">
    <property type="protein sequence ID" value="ENSNBRP00000027276.1"/>
    <property type="gene ID" value="ENSNBRG00000020790.1"/>
</dbReference>
<evidence type="ECO:0000256" key="3">
    <source>
        <dbReference type="SAM" id="SignalP"/>
    </source>
</evidence>
<evidence type="ECO:0000256" key="1">
    <source>
        <dbReference type="ARBA" id="ARBA00022737"/>
    </source>
</evidence>
<organism evidence="5 6">
    <name type="scientific">Neolamprologus brichardi</name>
    <name type="common">Fairy cichlid</name>
    <name type="synonym">Lamprologus brichardi</name>
    <dbReference type="NCBI Taxonomy" id="32507"/>
    <lineage>
        <taxon>Eukaryota</taxon>
        <taxon>Metazoa</taxon>
        <taxon>Chordata</taxon>
        <taxon>Craniata</taxon>
        <taxon>Vertebrata</taxon>
        <taxon>Euteleostomi</taxon>
        <taxon>Actinopterygii</taxon>
        <taxon>Neopterygii</taxon>
        <taxon>Teleostei</taxon>
        <taxon>Neoteleostei</taxon>
        <taxon>Acanthomorphata</taxon>
        <taxon>Ovalentaria</taxon>
        <taxon>Cichlomorphae</taxon>
        <taxon>Cichliformes</taxon>
        <taxon>Cichlidae</taxon>
        <taxon>African cichlids</taxon>
        <taxon>Pseudocrenilabrinae</taxon>
        <taxon>Lamprologini</taxon>
        <taxon>Neolamprologus</taxon>
    </lineage>
</organism>
<reference evidence="5" key="1">
    <citation type="submission" date="2025-08" db="UniProtKB">
        <authorList>
            <consortium name="Ensembl"/>
        </authorList>
    </citation>
    <scope>IDENTIFICATION</scope>
</reference>
<protein>
    <submittedName>
        <fullName evidence="5">Leukemia inhibitory factor receptor-like</fullName>
    </submittedName>
</protein>
<dbReference type="GeneTree" id="ENSGT00940000155776"/>
<dbReference type="Pfam" id="PF00041">
    <property type="entry name" value="fn3"/>
    <property type="match status" value="1"/>
</dbReference>
<name>A0A3Q4HYD8_NEOBR</name>
<feature type="signal peptide" evidence="3">
    <location>
        <begin position="1"/>
        <end position="23"/>
    </location>
</feature>
<keyword evidence="1" id="KW-0677">Repeat</keyword>
<feature type="domain" description="Fibronectin type-III" evidence="4">
    <location>
        <begin position="602"/>
        <end position="702"/>
    </location>
</feature>
<dbReference type="InterPro" id="IPR013783">
    <property type="entry name" value="Ig-like_fold"/>
</dbReference>
<dbReference type="Bgee" id="ENSNBRG00000020790">
    <property type="expression patterns" value="Expressed in heart and 1 other cell type or tissue"/>
</dbReference>
<dbReference type="InterPro" id="IPR050991">
    <property type="entry name" value="ECM_Regulatory_Proteins"/>
</dbReference>